<dbReference type="Proteomes" id="UP000002668">
    <property type="component" value="Genome"/>
</dbReference>
<dbReference type="eggNOG" id="ENOG502T6BX">
    <property type="taxonomic scope" value="Eukaryota"/>
</dbReference>
<organism evidence="3">
    <name type="scientific">Leptosphaeria maculans (strain JN3 / isolate v23.1.3 / race Av1-4-5-6-7-8)</name>
    <name type="common">Blackleg fungus</name>
    <name type="synonym">Phoma lingam</name>
    <dbReference type="NCBI Taxonomy" id="985895"/>
    <lineage>
        <taxon>Eukaryota</taxon>
        <taxon>Fungi</taxon>
        <taxon>Dikarya</taxon>
        <taxon>Ascomycota</taxon>
        <taxon>Pezizomycotina</taxon>
        <taxon>Dothideomycetes</taxon>
        <taxon>Pleosporomycetidae</taxon>
        <taxon>Pleosporales</taxon>
        <taxon>Pleosporineae</taxon>
        <taxon>Leptosphaeriaceae</taxon>
        <taxon>Plenodomus</taxon>
        <taxon>Plenodomus lingam/Leptosphaeria maculans species complex</taxon>
    </lineage>
</organism>
<dbReference type="OMA" id="FEHVAGF"/>
<dbReference type="GeneID" id="13289367"/>
<dbReference type="OrthoDB" id="3758401at2759"/>
<dbReference type="AlphaFoldDB" id="E5A8Z5"/>
<protein>
    <submittedName>
        <fullName evidence="2">Uncharacterized protein</fullName>
    </submittedName>
</protein>
<feature type="region of interest" description="Disordered" evidence="1">
    <location>
        <begin position="1"/>
        <end position="27"/>
    </location>
</feature>
<dbReference type="HOGENOM" id="CLU_1450917_0_0_1"/>
<gene>
    <name evidence="2" type="ORF">LEMA_P076790.1</name>
</gene>
<feature type="compositionally biased region" description="Polar residues" evidence="1">
    <location>
        <begin position="8"/>
        <end position="27"/>
    </location>
</feature>
<dbReference type="InParanoid" id="E5A8Z5"/>
<name>E5A8Z5_LEPMJ</name>
<dbReference type="EMBL" id="FP929137">
    <property type="protein sequence ID" value="CBY00090.1"/>
    <property type="molecule type" value="Genomic_DNA"/>
</dbReference>
<evidence type="ECO:0000313" key="2">
    <source>
        <dbReference type="EMBL" id="CBY00090.1"/>
    </source>
</evidence>
<evidence type="ECO:0000256" key="1">
    <source>
        <dbReference type="SAM" id="MobiDB-lite"/>
    </source>
</evidence>
<evidence type="ECO:0000313" key="3">
    <source>
        <dbReference type="Proteomes" id="UP000002668"/>
    </source>
</evidence>
<sequence>MDIKTRDTSPSTKSDTSQLSYTNDYNTLPATGPTNHAHILHLPETNASSTQDDNPKLQDALVTTLFHVSPAILQSFMSPTTHTFKAIFGKKDIQLLIWRKGLEVFVGTYEHHTTLKAYRFERVAGFLIGYDGVWHLQVTAADAYCNAKWAEVWAGKFFDYGGVTQMVVEGEVGRMEKRAGELAGAIVRGRFWGLKCDVKVT</sequence>
<proteinExistence type="predicted"/>
<keyword evidence="3" id="KW-1185">Reference proteome</keyword>
<reference evidence="3" key="1">
    <citation type="journal article" date="2011" name="Nat. Commun.">
        <title>Effector diversification within compartments of the Leptosphaeria maculans genome affected by Repeat-Induced Point mutations.</title>
        <authorList>
            <person name="Rouxel T."/>
            <person name="Grandaubert J."/>
            <person name="Hane J.K."/>
            <person name="Hoede C."/>
            <person name="van de Wouw A.P."/>
            <person name="Couloux A."/>
            <person name="Dominguez V."/>
            <person name="Anthouard V."/>
            <person name="Bally P."/>
            <person name="Bourras S."/>
            <person name="Cozijnsen A.J."/>
            <person name="Ciuffetti L.M."/>
            <person name="Degrave A."/>
            <person name="Dilmaghani A."/>
            <person name="Duret L."/>
            <person name="Fudal I."/>
            <person name="Goodwin S.B."/>
            <person name="Gout L."/>
            <person name="Glaser N."/>
            <person name="Linglin J."/>
            <person name="Kema G.H.J."/>
            <person name="Lapalu N."/>
            <person name="Lawrence C.B."/>
            <person name="May K."/>
            <person name="Meyer M."/>
            <person name="Ollivier B."/>
            <person name="Poulain J."/>
            <person name="Schoch C.L."/>
            <person name="Simon A."/>
            <person name="Spatafora J.W."/>
            <person name="Stachowiak A."/>
            <person name="Turgeon B.G."/>
            <person name="Tyler B.M."/>
            <person name="Vincent D."/>
            <person name="Weissenbach J."/>
            <person name="Amselem J."/>
            <person name="Quesneville H."/>
            <person name="Oliver R.P."/>
            <person name="Wincker P."/>
            <person name="Balesdent M.-H."/>
            <person name="Howlett B.J."/>
        </authorList>
    </citation>
    <scope>NUCLEOTIDE SEQUENCE [LARGE SCALE GENOMIC DNA]</scope>
    <source>
        <strain evidence="3">JN3 / isolate v23.1.3 / race Av1-4-5-6-7-8</strain>
    </source>
</reference>
<accession>E5A8Z5</accession>
<dbReference type="VEuPathDB" id="FungiDB:LEMA_P076790.1"/>